<evidence type="ECO:0000313" key="3">
    <source>
        <dbReference type="Proteomes" id="UP000661077"/>
    </source>
</evidence>
<feature type="transmembrane region" description="Helical" evidence="1">
    <location>
        <begin position="202"/>
        <end position="221"/>
    </location>
</feature>
<dbReference type="RefSeq" id="WP_203170939.1">
    <property type="nucleotide sequence ID" value="NZ_JAEVLS010000009.1"/>
</dbReference>
<name>A0ABS1X6B6_9GAMM</name>
<feature type="transmembrane region" description="Helical" evidence="1">
    <location>
        <begin position="177"/>
        <end position="196"/>
    </location>
</feature>
<proteinExistence type="predicted"/>
<sequence>MPLPFLVVAGAIAVLVALRFETRHAVTMAVAAGAAASWVVLSVAVVPLGWLLLGVGALFFGPVLLGSLLRKTGSLNLTFQVMLLGVAVLLIGVFVVLPDPVGIWREQIELIMPTMERAGWQIPPGERDVILAAWARSMWGSMAALSLSAVFGAVLLGRWWQSLLDSPGSFGAEYRQLRLGLALGIAVTVLFIVALLSDSALAASLAWVAFAALVFQGLAAAHRSKAVGRLNRGWLVGIYVLLIVLPVASVVIFMLAVWGFLDNWLRPRTQHV</sequence>
<reference evidence="2 3" key="1">
    <citation type="journal article" date="2021" name="Int. J. Syst. Evol. Microbiol.">
        <title>Steroidobacter gossypii sp. nov., isolated from soil of cotton cropping field.</title>
        <authorList>
            <person name="Huang R."/>
            <person name="Yang S."/>
            <person name="Zhen C."/>
            <person name="Liu W."/>
        </authorList>
    </citation>
    <scope>NUCLEOTIDE SEQUENCE [LARGE SCALE GENOMIC DNA]</scope>
    <source>
        <strain evidence="2 3">S1-65</strain>
    </source>
</reference>
<evidence type="ECO:0000256" key="1">
    <source>
        <dbReference type="SAM" id="Phobius"/>
    </source>
</evidence>
<organism evidence="2 3">
    <name type="scientific">Steroidobacter gossypii</name>
    <dbReference type="NCBI Taxonomy" id="2805490"/>
    <lineage>
        <taxon>Bacteria</taxon>
        <taxon>Pseudomonadati</taxon>
        <taxon>Pseudomonadota</taxon>
        <taxon>Gammaproteobacteria</taxon>
        <taxon>Steroidobacterales</taxon>
        <taxon>Steroidobacteraceae</taxon>
        <taxon>Steroidobacter</taxon>
    </lineage>
</organism>
<accession>A0ABS1X6B6</accession>
<gene>
    <name evidence="2" type="ORF">JM946_28935</name>
</gene>
<evidence type="ECO:0008006" key="4">
    <source>
        <dbReference type="Google" id="ProtNLM"/>
    </source>
</evidence>
<dbReference type="Proteomes" id="UP000661077">
    <property type="component" value="Unassembled WGS sequence"/>
</dbReference>
<feature type="transmembrane region" description="Helical" evidence="1">
    <location>
        <begin position="138"/>
        <end position="156"/>
    </location>
</feature>
<keyword evidence="1" id="KW-0472">Membrane</keyword>
<feature type="transmembrane region" description="Helical" evidence="1">
    <location>
        <begin position="77"/>
        <end position="97"/>
    </location>
</feature>
<feature type="transmembrane region" description="Helical" evidence="1">
    <location>
        <begin position="46"/>
        <end position="65"/>
    </location>
</feature>
<feature type="transmembrane region" description="Helical" evidence="1">
    <location>
        <begin position="233"/>
        <end position="261"/>
    </location>
</feature>
<keyword evidence="1" id="KW-0812">Transmembrane</keyword>
<evidence type="ECO:0000313" key="2">
    <source>
        <dbReference type="EMBL" id="MBM0108776.1"/>
    </source>
</evidence>
<protein>
    <recommendedName>
        <fullName evidence="4">DUF2232 domain-containing protein</fullName>
    </recommendedName>
</protein>
<comment type="caution">
    <text evidence="2">The sequence shown here is derived from an EMBL/GenBank/DDBJ whole genome shotgun (WGS) entry which is preliminary data.</text>
</comment>
<dbReference type="EMBL" id="JAEVLS010000009">
    <property type="protein sequence ID" value="MBM0108776.1"/>
    <property type="molecule type" value="Genomic_DNA"/>
</dbReference>
<keyword evidence="1" id="KW-1133">Transmembrane helix</keyword>
<keyword evidence="3" id="KW-1185">Reference proteome</keyword>